<accession>A0A9D1GVS4</accession>
<feature type="region of interest" description="Disordered" evidence="1">
    <location>
        <begin position="1"/>
        <end position="76"/>
    </location>
</feature>
<dbReference type="EMBL" id="DVLP01000110">
    <property type="protein sequence ID" value="HIT74696.1"/>
    <property type="molecule type" value="Genomic_DNA"/>
</dbReference>
<comment type="caution">
    <text evidence="2">The sequence shown here is derived from an EMBL/GenBank/DDBJ whole genome shotgun (WGS) entry which is preliminary data.</text>
</comment>
<sequence>AGDDSAEGPSTPAGDDSAPQTGTGDDSAQPDKPAKPAKTTRSQAKKPTSTAGKNNGTGPATKAGGGAALAVINPDGSVTVDPGTHLIDLRDVAGQDDPHALVDMLGELRTVTDSDLRQHVTAEISAAITAAALN</sequence>
<dbReference type="Proteomes" id="UP000886842">
    <property type="component" value="Unassembled WGS sequence"/>
</dbReference>
<name>A0A9D1GVS4_9ACTN</name>
<feature type="compositionally biased region" description="Polar residues" evidence="1">
    <location>
        <begin position="39"/>
        <end position="54"/>
    </location>
</feature>
<evidence type="ECO:0000256" key="1">
    <source>
        <dbReference type="SAM" id="MobiDB-lite"/>
    </source>
</evidence>
<dbReference type="AlphaFoldDB" id="A0A9D1GVS4"/>
<feature type="non-terminal residue" evidence="2">
    <location>
        <position position="1"/>
    </location>
</feature>
<organism evidence="2 3">
    <name type="scientific">Candidatus Avipropionibacterium avicola</name>
    <dbReference type="NCBI Taxonomy" id="2840701"/>
    <lineage>
        <taxon>Bacteria</taxon>
        <taxon>Bacillati</taxon>
        <taxon>Actinomycetota</taxon>
        <taxon>Actinomycetes</taxon>
        <taxon>Propionibacteriales</taxon>
        <taxon>Propionibacteriaceae</taxon>
        <taxon>Propionibacteriaceae incertae sedis</taxon>
        <taxon>Candidatus Avipropionibacterium</taxon>
    </lineage>
</organism>
<reference evidence="2" key="1">
    <citation type="submission" date="2020-10" db="EMBL/GenBank/DDBJ databases">
        <authorList>
            <person name="Gilroy R."/>
        </authorList>
    </citation>
    <scope>NUCLEOTIDE SEQUENCE</scope>
    <source>
        <strain evidence="2">ChiGjej1B1-24693</strain>
    </source>
</reference>
<evidence type="ECO:0000313" key="2">
    <source>
        <dbReference type="EMBL" id="HIT74696.1"/>
    </source>
</evidence>
<protein>
    <submittedName>
        <fullName evidence="2">Uncharacterized protein</fullName>
    </submittedName>
</protein>
<reference evidence="2" key="2">
    <citation type="journal article" date="2021" name="PeerJ">
        <title>Extensive microbial diversity within the chicken gut microbiome revealed by metagenomics and culture.</title>
        <authorList>
            <person name="Gilroy R."/>
            <person name="Ravi A."/>
            <person name="Getino M."/>
            <person name="Pursley I."/>
            <person name="Horton D.L."/>
            <person name="Alikhan N.F."/>
            <person name="Baker D."/>
            <person name="Gharbi K."/>
            <person name="Hall N."/>
            <person name="Watson M."/>
            <person name="Adriaenssens E.M."/>
            <person name="Foster-Nyarko E."/>
            <person name="Jarju S."/>
            <person name="Secka A."/>
            <person name="Antonio M."/>
            <person name="Oren A."/>
            <person name="Chaudhuri R.R."/>
            <person name="La Ragione R."/>
            <person name="Hildebrand F."/>
            <person name="Pallen M.J."/>
        </authorList>
    </citation>
    <scope>NUCLEOTIDE SEQUENCE</scope>
    <source>
        <strain evidence="2">ChiGjej1B1-24693</strain>
    </source>
</reference>
<gene>
    <name evidence="2" type="ORF">IAA98_03840</name>
</gene>
<proteinExistence type="predicted"/>
<evidence type="ECO:0000313" key="3">
    <source>
        <dbReference type="Proteomes" id="UP000886842"/>
    </source>
</evidence>